<gene>
    <name evidence="2" type="ORF">SELMODRAFT_417974</name>
</gene>
<sequence>MQLASGSSAASSPRFNVPFREIRLPTPNRGPSSCFRTTVRTKARRIVQTSITNEIHAAEYEFPDEALPTDSGYLPIDESSESRLFYVYYEASKPDTELEISPIMVWLNGGPGCSSLIGCFYELGPWILQENFSLQKNPGAWNRRCEIQKFFCSSRYNLRT</sequence>
<evidence type="ECO:0000313" key="3">
    <source>
        <dbReference type="Proteomes" id="UP000001514"/>
    </source>
</evidence>
<dbReference type="OrthoDB" id="185373at2759"/>
<evidence type="ECO:0000256" key="1">
    <source>
        <dbReference type="ARBA" id="ARBA00009431"/>
    </source>
</evidence>
<dbReference type="PANTHER" id="PTHR11802:SF449">
    <property type="entry name" value="CARBOXYPEPTIDASE"/>
    <property type="match status" value="1"/>
</dbReference>
<dbReference type="STRING" id="88036.D8S494"/>
<dbReference type="EMBL" id="GL377601">
    <property type="protein sequence ID" value="EFJ20898.1"/>
    <property type="molecule type" value="Genomic_DNA"/>
</dbReference>
<dbReference type="SUPFAM" id="SSF53474">
    <property type="entry name" value="alpha/beta-Hydrolases"/>
    <property type="match status" value="1"/>
</dbReference>
<comment type="similarity">
    <text evidence="1">Belongs to the peptidase S10 family.</text>
</comment>
<dbReference type="Gene3D" id="3.40.50.1820">
    <property type="entry name" value="alpha/beta hydrolase"/>
    <property type="match status" value="1"/>
</dbReference>
<dbReference type="GO" id="GO:0006508">
    <property type="term" value="P:proteolysis"/>
    <property type="evidence" value="ECO:0007669"/>
    <property type="project" value="InterPro"/>
</dbReference>
<name>D8S494_SELML</name>
<evidence type="ECO:0000313" key="2">
    <source>
        <dbReference type="EMBL" id="EFJ20898.1"/>
    </source>
</evidence>
<keyword evidence="3" id="KW-1185">Reference proteome</keyword>
<dbReference type="Gramene" id="EFJ20898">
    <property type="protein sequence ID" value="EFJ20898"/>
    <property type="gene ID" value="SELMODRAFT_417974"/>
</dbReference>
<dbReference type="GO" id="GO:0004185">
    <property type="term" value="F:serine-type carboxypeptidase activity"/>
    <property type="evidence" value="ECO:0007669"/>
    <property type="project" value="InterPro"/>
</dbReference>
<dbReference type="InterPro" id="IPR029058">
    <property type="entry name" value="AB_hydrolase_fold"/>
</dbReference>
<dbReference type="HOGENOM" id="CLU_1655170_0_0_1"/>
<dbReference type="AlphaFoldDB" id="D8S494"/>
<dbReference type="PANTHER" id="PTHR11802">
    <property type="entry name" value="SERINE PROTEASE FAMILY S10 SERINE CARBOXYPEPTIDASE"/>
    <property type="match status" value="1"/>
</dbReference>
<dbReference type="Pfam" id="PF00450">
    <property type="entry name" value="Peptidase_S10"/>
    <property type="match status" value="1"/>
</dbReference>
<protein>
    <submittedName>
        <fullName evidence="2">Uncharacterized protein</fullName>
    </submittedName>
</protein>
<dbReference type="InParanoid" id="D8S494"/>
<accession>D8S494</accession>
<proteinExistence type="inferred from homology"/>
<dbReference type="InterPro" id="IPR001563">
    <property type="entry name" value="Peptidase_S10"/>
</dbReference>
<dbReference type="KEGG" id="smo:SELMODRAFT_417974"/>
<organism evidence="3">
    <name type="scientific">Selaginella moellendorffii</name>
    <name type="common">Spikemoss</name>
    <dbReference type="NCBI Taxonomy" id="88036"/>
    <lineage>
        <taxon>Eukaryota</taxon>
        <taxon>Viridiplantae</taxon>
        <taxon>Streptophyta</taxon>
        <taxon>Embryophyta</taxon>
        <taxon>Tracheophyta</taxon>
        <taxon>Lycopodiopsida</taxon>
        <taxon>Selaginellales</taxon>
        <taxon>Selaginellaceae</taxon>
        <taxon>Selaginella</taxon>
    </lineage>
</organism>
<dbReference type="Proteomes" id="UP000001514">
    <property type="component" value="Unassembled WGS sequence"/>
</dbReference>
<reference evidence="2 3" key="1">
    <citation type="journal article" date="2011" name="Science">
        <title>The Selaginella genome identifies genetic changes associated with the evolution of vascular plants.</title>
        <authorList>
            <person name="Banks J.A."/>
            <person name="Nishiyama T."/>
            <person name="Hasebe M."/>
            <person name="Bowman J.L."/>
            <person name="Gribskov M."/>
            <person name="dePamphilis C."/>
            <person name="Albert V.A."/>
            <person name="Aono N."/>
            <person name="Aoyama T."/>
            <person name="Ambrose B.A."/>
            <person name="Ashton N.W."/>
            <person name="Axtell M.J."/>
            <person name="Barker E."/>
            <person name="Barker M.S."/>
            <person name="Bennetzen J.L."/>
            <person name="Bonawitz N.D."/>
            <person name="Chapple C."/>
            <person name="Cheng C."/>
            <person name="Correa L.G."/>
            <person name="Dacre M."/>
            <person name="DeBarry J."/>
            <person name="Dreyer I."/>
            <person name="Elias M."/>
            <person name="Engstrom E.M."/>
            <person name="Estelle M."/>
            <person name="Feng L."/>
            <person name="Finet C."/>
            <person name="Floyd S.K."/>
            <person name="Frommer W.B."/>
            <person name="Fujita T."/>
            <person name="Gramzow L."/>
            <person name="Gutensohn M."/>
            <person name="Harholt J."/>
            <person name="Hattori M."/>
            <person name="Heyl A."/>
            <person name="Hirai T."/>
            <person name="Hiwatashi Y."/>
            <person name="Ishikawa M."/>
            <person name="Iwata M."/>
            <person name="Karol K.G."/>
            <person name="Koehler B."/>
            <person name="Kolukisaoglu U."/>
            <person name="Kubo M."/>
            <person name="Kurata T."/>
            <person name="Lalonde S."/>
            <person name="Li K."/>
            <person name="Li Y."/>
            <person name="Litt A."/>
            <person name="Lyons E."/>
            <person name="Manning G."/>
            <person name="Maruyama T."/>
            <person name="Michael T.P."/>
            <person name="Mikami K."/>
            <person name="Miyazaki S."/>
            <person name="Morinaga S."/>
            <person name="Murata T."/>
            <person name="Mueller-Roeber B."/>
            <person name="Nelson D.R."/>
            <person name="Obara M."/>
            <person name="Oguri Y."/>
            <person name="Olmstead R.G."/>
            <person name="Onodera N."/>
            <person name="Petersen B.L."/>
            <person name="Pils B."/>
            <person name="Prigge M."/>
            <person name="Rensing S.A."/>
            <person name="Riano-Pachon D.M."/>
            <person name="Roberts A.W."/>
            <person name="Sato Y."/>
            <person name="Scheller H.V."/>
            <person name="Schulz B."/>
            <person name="Schulz C."/>
            <person name="Shakirov E.V."/>
            <person name="Shibagaki N."/>
            <person name="Shinohara N."/>
            <person name="Shippen D.E."/>
            <person name="Soerensen I."/>
            <person name="Sotooka R."/>
            <person name="Sugimoto N."/>
            <person name="Sugita M."/>
            <person name="Sumikawa N."/>
            <person name="Tanurdzic M."/>
            <person name="Theissen G."/>
            <person name="Ulvskov P."/>
            <person name="Wakazuki S."/>
            <person name="Weng J.K."/>
            <person name="Willats W.W."/>
            <person name="Wipf D."/>
            <person name="Wolf P.G."/>
            <person name="Yang L."/>
            <person name="Zimmer A.D."/>
            <person name="Zhu Q."/>
            <person name="Mitros T."/>
            <person name="Hellsten U."/>
            <person name="Loque D."/>
            <person name="Otillar R."/>
            <person name="Salamov A."/>
            <person name="Schmutz J."/>
            <person name="Shapiro H."/>
            <person name="Lindquist E."/>
            <person name="Lucas S."/>
            <person name="Rokhsar D."/>
            <person name="Grigoriev I.V."/>
        </authorList>
    </citation>
    <scope>NUCLEOTIDE SEQUENCE [LARGE SCALE GENOMIC DNA]</scope>
</reference>
<dbReference type="eggNOG" id="KOG1282">
    <property type="taxonomic scope" value="Eukaryota"/>
</dbReference>